<keyword evidence="6 8" id="KW-0472">Membrane</keyword>
<feature type="transmembrane region" description="Helical" evidence="8">
    <location>
        <begin position="169"/>
        <end position="188"/>
    </location>
</feature>
<gene>
    <name evidence="9" type="ORF">IW256_001464</name>
</gene>
<dbReference type="EMBL" id="JADOUA010000001">
    <property type="protein sequence ID" value="MBG6087351.1"/>
    <property type="molecule type" value="Genomic_DNA"/>
</dbReference>
<keyword evidence="10" id="KW-1185">Reference proteome</keyword>
<keyword evidence="2" id="KW-1003">Cell membrane</keyword>
<evidence type="ECO:0000256" key="8">
    <source>
        <dbReference type="SAM" id="Phobius"/>
    </source>
</evidence>
<dbReference type="GO" id="GO:0016758">
    <property type="term" value="F:hexosyltransferase activity"/>
    <property type="evidence" value="ECO:0007669"/>
    <property type="project" value="InterPro"/>
</dbReference>
<reference evidence="9" key="1">
    <citation type="submission" date="2020-11" db="EMBL/GenBank/DDBJ databases">
        <title>Sequencing the genomes of 1000 actinobacteria strains.</title>
        <authorList>
            <person name="Klenk H.-P."/>
        </authorList>
    </citation>
    <scope>NUCLEOTIDE SEQUENCE</scope>
    <source>
        <strain evidence="9">DSM 43175</strain>
    </source>
</reference>
<dbReference type="GO" id="GO:0005886">
    <property type="term" value="C:plasma membrane"/>
    <property type="evidence" value="ECO:0007669"/>
    <property type="project" value="UniProtKB-SubCell"/>
</dbReference>
<feature type="transmembrane region" description="Helical" evidence="8">
    <location>
        <begin position="337"/>
        <end position="359"/>
    </location>
</feature>
<comment type="subcellular location">
    <subcellularLocation>
        <location evidence="1">Cell membrane</location>
        <topology evidence="1">Multi-pass membrane protein</topology>
    </subcellularLocation>
</comment>
<evidence type="ECO:0000313" key="9">
    <source>
        <dbReference type="EMBL" id="MBG6087351.1"/>
    </source>
</evidence>
<evidence type="ECO:0000256" key="7">
    <source>
        <dbReference type="ARBA" id="ARBA00024033"/>
    </source>
</evidence>
<dbReference type="InterPro" id="IPR018584">
    <property type="entry name" value="GT87"/>
</dbReference>
<evidence type="ECO:0000256" key="3">
    <source>
        <dbReference type="ARBA" id="ARBA00022679"/>
    </source>
</evidence>
<evidence type="ECO:0000256" key="4">
    <source>
        <dbReference type="ARBA" id="ARBA00022692"/>
    </source>
</evidence>
<feature type="transmembrane region" description="Helical" evidence="8">
    <location>
        <begin position="248"/>
        <end position="266"/>
    </location>
</feature>
<comment type="caution">
    <text evidence="9">The sequence shown here is derived from an EMBL/GenBank/DDBJ whole genome shotgun (WGS) entry which is preliminary data.</text>
</comment>
<keyword evidence="5 8" id="KW-1133">Transmembrane helix</keyword>
<dbReference type="Proteomes" id="UP000614047">
    <property type="component" value="Unassembled WGS sequence"/>
</dbReference>
<accession>A0A931GLD6</accession>
<evidence type="ECO:0000256" key="2">
    <source>
        <dbReference type="ARBA" id="ARBA00022475"/>
    </source>
</evidence>
<feature type="transmembrane region" description="Helical" evidence="8">
    <location>
        <begin position="61"/>
        <end position="79"/>
    </location>
</feature>
<sequence length="433" mass="43765">MTPAQPLSRALAHAPSRVLFRARASGRGLRHRYGTPALYGACAAFAGITAAVTDLTPHRTWGTIAAAAYGLGALAALAPRGRRHPGTVAVAVLAGAVLIPLAVLIGTGQAQPEVGVVHRSGAHLLEHGTPYLGPAELAEHDGYEAYNPYLPGMAVLGLPWALAGVDARLVFGGLFLGLLAASAAAAAPRTGTRPWILLAASPLVALPLAVGGDDLPVIGLACLGLALAVRDRPGLAGAALGAAATLKATAWPALLVCLVLVAVRGTGRGDGRRRRGAWRGYAASAGAFLAAGVALPALADPQGMFHNTVRFPLGLAAVSSPAGSPLPGRLLADLGPYGHAAALAALVTAALAMGASLLVRPPADARAAAYRLALGLLLATALMPASRWGYLVYPAVLALWGHITARAVPRTRSAAPVMARPAERAKEAAWLAA</sequence>
<comment type="similarity">
    <text evidence="7">Belongs to the glycosyltransferase 87 family.</text>
</comment>
<feature type="transmembrane region" description="Helical" evidence="8">
    <location>
        <begin position="86"/>
        <end position="105"/>
    </location>
</feature>
<feature type="transmembrane region" description="Helical" evidence="8">
    <location>
        <begin position="368"/>
        <end position="385"/>
    </location>
</feature>
<organism evidence="9 10">
    <name type="scientific">Actinomadura viridis</name>
    <dbReference type="NCBI Taxonomy" id="58110"/>
    <lineage>
        <taxon>Bacteria</taxon>
        <taxon>Bacillati</taxon>
        <taxon>Actinomycetota</taxon>
        <taxon>Actinomycetes</taxon>
        <taxon>Streptosporangiales</taxon>
        <taxon>Thermomonosporaceae</taxon>
        <taxon>Actinomadura</taxon>
    </lineage>
</organism>
<evidence type="ECO:0000256" key="6">
    <source>
        <dbReference type="ARBA" id="ARBA00023136"/>
    </source>
</evidence>
<evidence type="ECO:0000313" key="10">
    <source>
        <dbReference type="Proteomes" id="UP000614047"/>
    </source>
</evidence>
<keyword evidence="3" id="KW-0808">Transferase</keyword>
<proteinExistence type="inferred from homology"/>
<evidence type="ECO:0000256" key="1">
    <source>
        <dbReference type="ARBA" id="ARBA00004651"/>
    </source>
</evidence>
<keyword evidence="4 8" id="KW-0812">Transmembrane</keyword>
<feature type="transmembrane region" description="Helical" evidence="8">
    <location>
        <begin position="278"/>
        <end position="299"/>
    </location>
</feature>
<protein>
    <recommendedName>
        <fullName evidence="11">DUF2029 domain-containing protein</fullName>
    </recommendedName>
</protein>
<evidence type="ECO:0000256" key="5">
    <source>
        <dbReference type="ARBA" id="ARBA00022989"/>
    </source>
</evidence>
<feature type="transmembrane region" description="Helical" evidence="8">
    <location>
        <begin position="195"/>
        <end position="228"/>
    </location>
</feature>
<feature type="transmembrane region" description="Helical" evidence="8">
    <location>
        <begin position="37"/>
        <end position="55"/>
    </location>
</feature>
<dbReference type="Pfam" id="PF09594">
    <property type="entry name" value="GT87"/>
    <property type="match status" value="1"/>
</dbReference>
<evidence type="ECO:0008006" key="11">
    <source>
        <dbReference type="Google" id="ProtNLM"/>
    </source>
</evidence>
<name>A0A931GLD6_9ACTN</name>
<dbReference type="RefSeq" id="WP_197010228.1">
    <property type="nucleotide sequence ID" value="NZ_BAABES010000006.1"/>
</dbReference>
<dbReference type="AlphaFoldDB" id="A0A931GLD6"/>